<dbReference type="PANTHER" id="PTHR22916:SF3">
    <property type="entry name" value="UDP-GLCNAC:BETAGAL BETA-1,3-N-ACETYLGLUCOSAMINYLTRANSFERASE-LIKE PROTEIN 1"/>
    <property type="match status" value="1"/>
</dbReference>
<gene>
    <name evidence="3" type="ORF">DA73_0204335</name>
    <name evidence="2" type="ORF">DA73_0400024880</name>
</gene>
<feature type="domain" description="Glycosyltransferase 2-like" evidence="1">
    <location>
        <begin position="4"/>
        <end position="149"/>
    </location>
</feature>
<dbReference type="GO" id="GO:0016758">
    <property type="term" value="F:hexosyltransferase activity"/>
    <property type="evidence" value="ECO:0007669"/>
    <property type="project" value="UniProtKB-ARBA"/>
</dbReference>
<dbReference type="STRING" id="1479485.DA73_0204335"/>
<dbReference type="EMBL" id="JHEG04000001">
    <property type="protein sequence ID" value="KAF3888363.1"/>
    <property type="molecule type" value="Genomic_DNA"/>
</dbReference>
<dbReference type="CDD" id="cd06433">
    <property type="entry name" value="GT_2_WfgS_like"/>
    <property type="match status" value="1"/>
</dbReference>
<dbReference type="Proteomes" id="UP000029738">
    <property type="component" value="Unassembled WGS sequence"/>
</dbReference>
<evidence type="ECO:0000313" key="3">
    <source>
        <dbReference type="EMBL" id="KIE12741.1"/>
    </source>
</evidence>
<dbReference type="Pfam" id="PF00535">
    <property type="entry name" value="Glycos_transf_2"/>
    <property type="match status" value="1"/>
</dbReference>
<dbReference type="SUPFAM" id="SSF53448">
    <property type="entry name" value="Nucleotide-diphospho-sugar transferases"/>
    <property type="match status" value="1"/>
</dbReference>
<evidence type="ECO:0000259" key="1">
    <source>
        <dbReference type="Pfam" id="PF00535"/>
    </source>
</evidence>
<accession>A0A0C1NIU2</accession>
<reference evidence="2" key="2">
    <citation type="submission" date="2019-11" db="EMBL/GenBank/DDBJ databases">
        <title>Improved Assembly of Tolypothrix boutellei genome.</title>
        <authorList>
            <person name="Sarangi A.N."/>
            <person name="Mukherjee M."/>
            <person name="Ghosh S."/>
            <person name="Singh D."/>
            <person name="Das A."/>
            <person name="Kant S."/>
            <person name="Prusty A."/>
            <person name="Tripathy S."/>
        </authorList>
    </citation>
    <scope>NUCLEOTIDE SEQUENCE</scope>
    <source>
        <strain evidence="2">VB521301</strain>
    </source>
</reference>
<name>A0A0C1NIU2_9CYAN</name>
<dbReference type="PANTHER" id="PTHR22916">
    <property type="entry name" value="GLYCOSYLTRANSFERASE"/>
    <property type="match status" value="1"/>
</dbReference>
<sequence length="279" mass="31652">MKISIVTPVYNAGKTFERTILSVINQSMDSELEYIVIDGGSKDKTLEILNRYSKHINILISEKDKGVYDAMNKGISLATGDIIGIINADDWYNDGALKSVEQAFLKFPEISVVHSPVKNYLEGKYLSTFTPGELENMPFKLPVAHPSCFVKKEVYERVGLFDLSYSMAADYDFIFRAYTSGAKFHCVDTPLASFSLNGMTGKVTNRLKLIQESRRVASKFVCGTSNYLEAKHRTFYNKWFMTELATLPIKYFDPFIVIKVKGFLRRKIGKLSSDRYGAW</sequence>
<evidence type="ECO:0000313" key="4">
    <source>
        <dbReference type="Proteomes" id="UP000029738"/>
    </source>
</evidence>
<dbReference type="InterPro" id="IPR001173">
    <property type="entry name" value="Glyco_trans_2-like"/>
</dbReference>
<dbReference type="OrthoDB" id="396512at2"/>
<keyword evidence="4" id="KW-1185">Reference proteome</keyword>
<comment type="caution">
    <text evidence="3">The sequence shown here is derived from an EMBL/GenBank/DDBJ whole genome shotgun (WGS) entry which is preliminary data.</text>
</comment>
<keyword evidence="3" id="KW-0808">Transferase</keyword>
<protein>
    <submittedName>
        <fullName evidence="3">Family 2 glycosyl transferase</fullName>
    </submittedName>
    <submittedName>
        <fullName evidence="2">Glycosyltransferase</fullName>
    </submittedName>
</protein>
<dbReference type="RefSeq" id="WP_038089934.1">
    <property type="nucleotide sequence ID" value="NZ_JHEG04000001.1"/>
</dbReference>
<evidence type="ECO:0000313" key="2">
    <source>
        <dbReference type="EMBL" id="KAF3888363.1"/>
    </source>
</evidence>
<dbReference type="EMBL" id="JHEG02000019">
    <property type="protein sequence ID" value="KIE12741.1"/>
    <property type="molecule type" value="Genomic_DNA"/>
</dbReference>
<dbReference type="InterPro" id="IPR029044">
    <property type="entry name" value="Nucleotide-diphossugar_trans"/>
</dbReference>
<organism evidence="3">
    <name type="scientific">Tolypothrix bouteillei VB521301</name>
    <dbReference type="NCBI Taxonomy" id="1479485"/>
    <lineage>
        <taxon>Bacteria</taxon>
        <taxon>Bacillati</taxon>
        <taxon>Cyanobacteriota</taxon>
        <taxon>Cyanophyceae</taxon>
        <taxon>Nostocales</taxon>
        <taxon>Tolypothrichaceae</taxon>
        <taxon>Tolypothrix</taxon>
    </lineage>
</organism>
<dbReference type="Gene3D" id="3.90.550.10">
    <property type="entry name" value="Spore Coat Polysaccharide Biosynthesis Protein SpsA, Chain A"/>
    <property type="match status" value="1"/>
</dbReference>
<proteinExistence type="predicted"/>
<dbReference type="AlphaFoldDB" id="A0A0C1NIU2"/>
<reference evidence="3" key="1">
    <citation type="journal article" date="2015" name="Genome Announc.">
        <title>Draft Genome Sequence of Tolypothrix boutellei Strain VB521301.</title>
        <authorList>
            <person name="Chandrababunaidu M.M."/>
            <person name="Singh D."/>
            <person name="Sen D."/>
            <person name="Bhan S."/>
            <person name="Das S."/>
            <person name="Gupta A."/>
            <person name="Adhikary S.P."/>
            <person name="Tripathy S."/>
        </authorList>
    </citation>
    <scope>NUCLEOTIDE SEQUENCE</scope>
    <source>
        <strain evidence="3">VB521301</strain>
    </source>
</reference>